<dbReference type="AlphaFoldDB" id="A0A1B4V914"/>
<dbReference type="GO" id="GO:0004888">
    <property type="term" value="F:transmembrane signaling receptor activity"/>
    <property type="evidence" value="ECO:0007669"/>
    <property type="project" value="InterPro"/>
</dbReference>
<dbReference type="FunFam" id="1.10.287.950:FF:000001">
    <property type="entry name" value="Methyl-accepting chemotaxis sensory transducer"/>
    <property type="match status" value="1"/>
</dbReference>
<organism evidence="11 12">
    <name type="scientific">Sulfurifustis variabilis</name>
    <dbReference type="NCBI Taxonomy" id="1675686"/>
    <lineage>
        <taxon>Bacteria</taxon>
        <taxon>Pseudomonadati</taxon>
        <taxon>Pseudomonadota</taxon>
        <taxon>Gammaproteobacteria</taxon>
        <taxon>Acidiferrobacterales</taxon>
        <taxon>Acidiferrobacteraceae</taxon>
        <taxon>Sulfurifustis</taxon>
    </lineage>
</organism>
<evidence type="ECO:0000256" key="4">
    <source>
        <dbReference type="ARBA" id="ARBA00023136"/>
    </source>
</evidence>
<dbReference type="GO" id="GO:0006935">
    <property type="term" value="P:chemotaxis"/>
    <property type="evidence" value="ECO:0007669"/>
    <property type="project" value="InterPro"/>
</dbReference>
<gene>
    <name evidence="11" type="ORF">SVA_3493</name>
</gene>
<dbReference type="KEGG" id="sva:SVA_3493"/>
<keyword evidence="12" id="KW-1185">Reference proteome</keyword>
<dbReference type="PANTHER" id="PTHR32089:SF119">
    <property type="entry name" value="METHYL-ACCEPTING CHEMOTAXIS PROTEIN CTPL"/>
    <property type="match status" value="1"/>
</dbReference>
<name>A0A1B4V914_9GAMM</name>
<evidence type="ECO:0000259" key="9">
    <source>
        <dbReference type="PROSITE" id="PS50111"/>
    </source>
</evidence>
<comment type="subcellular location">
    <subcellularLocation>
        <location evidence="1">Membrane</location>
        <topology evidence="1">Multi-pass membrane protein</topology>
    </subcellularLocation>
</comment>
<dbReference type="PANTHER" id="PTHR32089">
    <property type="entry name" value="METHYL-ACCEPTING CHEMOTAXIS PROTEIN MCPB"/>
    <property type="match status" value="1"/>
</dbReference>
<evidence type="ECO:0000256" key="1">
    <source>
        <dbReference type="ARBA" id="ARBA00004141"/>
    </source>
</evidence>
<dbReference type="Gene3D" id="1.10.287.950">
    <property type="entry name" value="Methyl-accepting chemotaxis protein"/>
    <property type="match status" value="1"/>
</dbReference>
<dbReference type="InterPro" id="IPR004089">
    <property type="entry name" value="MCPsignal_dom"/>
</dbReference>
<dbReference type="GO" id="GO:0007165">
    <property type="term" value="P:signal transduction"/>
    <property type="evidence" value="ECO:0007669"/>
    <property type="project" value="UniProtKB-KW"/>
</dbReference>
<dbReference type="CDD" id="cd11386">
    <property type="entry name" value="MCP_signal"/>
    <property type="match status" value="1"/>
</dbReference>
<dbReference type="SUPFAM" id="SSF58104">
    <property type="entry name" value="Methyl-accepting chemotaxis protein (MCP) signaling domain"/>
    <property type="match status" value="1"/>
</dbReference>
<proteinExistence type="inferred from homology"/>
<keyword evidence="3 8" id="KW-1133">Transmembrane helix</keyword>
<feature type="domain" description="HAMP" evidence="10">
    <location>
        <begin position="350"/>
        <end position="401"/>
    </location>
</feature>
<evidence type="ECO:0000256" key="7">
    <source>
        <dbReference type="PROSITE-ProRule" id="PRU00284"/>
    </source>
</evidence>
<sequence length="680" mass="72703">MADPAVAAAPERASFASGFKGLAGGLPFLLAGLVLSIIAVVWLMFINAQRAEDESKYIEQSSQLLMLSQRLAKDAREAVLGQPVAFKTLKDSRDRFDQIVNTLKNGNPAQNIPASPAETTGALSAVIKMWSPKPNEGMRAHVDQILGQEKSLFAMHDHVLAINQMAPLLLAVSDEIVELGAAAGMKQEHLYIAGRQGMLSQRIAKDVNLFAQGGNEAAVAAAQFGKDAKLFKDTEARLRGVVPPSLKPKLDEASEIFAEMSAHVEGILGSAAELFVSQRASQQVFEQSDPLLKTSRELVDTYTGLAAGRAVMQIATVVLGAVALLFLGLLGYRLIADARQRAQASAEQNRITQDSILKLLDEMGDLADGDLTIQPEVTEQITGAIADSINYAVREMRNLVARIKSAAQQVAVASEHSRQTATELTEAALKQAAQITETTERVKTMARSMEDMSKSAEKSAEVAQGSVQTAKRGSEAVQNTIHGMDQMREQIQETAKRIKRLGESSQQIGEIVELINDIAEQTNILSLNAAIQAAMAGEAGRGFAVVADEVQRLAERSAEATKQIADLVKTIQADTNEAVASMEQATHGVVETTRLADAAGQALGEIESVSEQLSTLIVSIARDAYRQSETATTVSTSMAKIQETTQMTSAGSRQTAESIGKLSDLARELQASVSGFKLPA</sequence>
<accession>A0A1B4V914</accession>
<reference evidence="11 12" key="1">
    <citation type="submission" date="2015-08" db="EMBL/GenBank/DDBJ databases">
        <title>Complete genome sequence of Sulfurifustis variabilis.</title>
        <authorList>
            <person name="Miura A."/>
            <person name="Kojima H."/>
            <person name="Fukui M."/>
        </authorList>
    </citation>
    <scope>NUCLEOTIDE SEQUENCE [LARGE SCALE GENOMIC DNA]</scope>
    <source>
        <strain evidence="12">skN76</strain>
    </source>
</reference>
<dbReference type="Pfam" id="PF13675">
    <property type="entry name" value="PilJ"/>
    <property type="match status" value="1"/>
</dbReference>
<evidence type="ECO:0000256" key="6">
    <source>
        <dbReference type="ARBA" id="ARBA00029447"/>
    </source>
</evidence>
<dbReference type="GO" id="GO:0016020">
    <property type="term" value="C:membrane"/>
    <property type="evidence" value="ECO:0007669"/>
    <property type="project" value="UniProtKB-SubCell"/>
</dbReference>
<dbReference type="PROSITE" id="PS50885">
    <property type="entry name" value="HAMP"/>
    <property type="match status" value="1"/>
</dbReference>
<evidence type="ECO:0000256" key="2">
    <source>
        <dbReference type="ARBA" id="ARBA00022692"/>
    </source>
</evidence>
<feature type="transmembrane region" description="Helical" evidence="8">
    <location>
        <begin position="26"/>
        <end position="46"/>
    </location>
</feature>
<evidence type="ECO:0000259" key="10">
    <source>
        <dbReference type="PROSITE" id="PS50885"/>
    </source>
</evidence>
<evidence type="ECO:0000256" key="3">
    <source>
        <dbReference type="ARBA" id="ARBA00022989"/>
    </source>
</evidence>
<keyword evidence="4 8" id="KW-0472">Membrane</keyword>
<dbReference type="EMBL" id="AP014936">
    <property type="protein sequence ID" value="BAU50029.1"/>
    <property type="molecule type" value="Genomic_DNA"/>
</dbReference>
<dbReference type="PRINTS" id="PR00260">
    <property type="entry name" value="CHEMTRNSDUCR"/>
</dbReference>
<evidence type="ECO:0000256" key="5">
    <source>
        <dbReference type="ARBA" id="ARBA00023224"/>
    </source>
</evidence>
<dbReference type="InterPro" id="IPR029095">
    <property type="entry name" value="NarX-like_N"/>
</dbReference>
<keyword evidence="2 8" id="KW-0812">Transmembrane</keyword>
<comment type="similarity">
    <text evidence="6">Belongs to the methyl-accepting chemotaxis (MCP) protein family.</text>
</comment>
<evidence type="ECO:0000313" key="11">
    <source>
        <dbReference type="EMBL" id="BAU50029.1"/>
    </source>
</evidence>
<evidence type="ECO:0000256" key="8">
    <source>
        <dbReference type="SAM" id="Phobius"/>
    </source>
</evidence>
<protein>
    <submittedName>
        <fullName evidence="11">Chemotaxis protein</fullName>
    </submittedName>
</protein>
<feature type="domain" description="Methyl-accepting transducer" evidence="9">
    <location>
        <begin position="406"/>
        <end position="642"/>
    </location>
</feature>
<dbReference type="Pfam" id="PF00015">
    <property type="entry name" value="MCPsignal"/>
    <property type="match status" value="1"/>
</dbReference>
<dbReference type="InterPro" id="IPR004090">
    <property type="entry name" value="Chemotax_Me-accpt_rcpt"/>
</dbReference>
<dbReference type="InterPro" id="IPR003660">
    <property type="entry name" value="HAMP_dom"/>
</dbReference>
<keyword evidence="5 7" id="KW-0807">Transducer</keyword>
<feature type="transmembrane region" description="Helical" evidence="8">
    <location>
        <begin position="314"/>
        <end position="335"/>
    </location>
</feature>
<dbReference type="PROSITE" id="PS50111">
    <property type="entry name" value="CHEMOTAXIS_TRANSDUC_2"/>
    <property type="match status" value="1"/>
</dbReference>
<evidence type="ECO:0000313" key="12">
    <source>
        <dbReference type="Proteomes" id="UP000218899"/>
    </source>
</evidence>
<dbReference type="SMART" id="SM00283">
    <property type="entry name" value="MA"/>
    <property type="match status" value="1"/>
</dbReference>
<dbReference type="Proteomes" id="UP000218899">
    <property type="component" value="Chromosome"/>
</dbReference>